<keyword evidence="3" id="KW-1185">Reference proteome</keyword>
<proteinExistence type="predicted"/>
<dbReference type="OrthoDB" id="2662268at2759"/>
<accession>A0A9P3UJE8</accession>
<dbReference type="AlphaFoldDB" id="A0A9P3UJE8"/>
<keyword evidence="1" id="KW-0812">Transmembrane</keyword>
<feature type="transmembrane region" description="Helical" evidence="1">
    <location>
        <begin position="128"/>
        <end position="148"/>
    </location>
</feature>
<keyword evidence="1" id="KW-0472">Membrane</keyword>
<evidence type="ECO:0000313" key="3">
    <source>
        <dbReference type="Proteomes" id="UP001063166"/>
    </source>
</evidence>
<protein>
    <submittedName>
        <fullName evidence="2">Uncharacterized protein</fullName>
    </submittedName>
</protein>
<evidence type="ECO:0000256" key="1">
    <source>
        <dbReference type="SAM" id="Phobius"/>
    </source>
</evidence>
<comment type="caution">
    <text evidence="2">The sequence shown here is derived from an EMBL/GenBank/DDBJ whole genome shotgun (WGS) entry which is preliminary data.</text>
</comment>
<gene>
    <name evidence="2" type="ORF">LshimejAT787_0311810</name>
</gene>
<evidence type="ECO:0000313" key="2">
    <source>
        <dbReference type="EMBL" id="GLB36894.1"/>
    </source>
</evidence>
<dbReference type="Proteomes" id="UP001063166">
    <property type="component" value="Unassembled WGS sequence"/>
</dbReference>
<reference evidence="2" key="1">
    <citation type="submission" date="2022-07" db="EMBL/GenBank/DDBJ databases">
        <title>The genome of Lyophyllum shimeji provides insight into the initial evolution of ectomycorrhizal fungal genome.</title>
        <authorList>
            <person name="Kobayashi Y."/>
            <person name="Shibata T."/>
            <person name="Hirakawa H."/>
            <person name="Shigenobu S."/>
            <person name="Nishiyama T."/>
            <person name="Yamada A."/>
            <person name="Hasebe M."/>
            <person name="Kawaguchi M."/>
        </authorList>
    </citation>
    <scope>NUCLEOTIDE SEQUENCE</scope>
    <source>
        <strain evidence="2">AT787</strain>
    </source>
</reference>
<sequence length="150" mass="16086">MAFNNPLHPPVAPAQRSTYTTLGNALDCGAEPSQPLSPCVRRLPQARWTPACKWKLATGRTNALHSAVTFDVHGYGYSKQGVPMRELSTRSANALAEVVRGADDQVLAHTGLRRIILRILVSLSEARACPAVLLLTVFISALFGLVVAGL</sequence>
<name>A0A9P3UJE8_LYOSH</name>
<dbReference type="EMBL" id="BRPK01000003">
    <property type="protein sequence ID" value="GLB36894.1"/>
    <property type="molecule type" value="Genomic_DNA"/>
</dbReference>
<organism evidence="2 3">
    <name type="scientific">Lyophyllum shimeji</name>
    <name type="common">Hon-shimeji</name>
    <name type="synonym">Tricholoma shimeji</name>
    <dbReference type="NCBI Taxonomy" id="47721"/>
    <lineage>
        <taxon>Eukaryota</taxon>
        <taxon>Fungi</taxon>
        <taxon>Dikarya</taxon>
        <taxon>Basidiomycota</taxon>
        <taxon>Agaricomycotina</taxon>
        <taxon>Agaricomycetes</taxon>
        <taxon>Agaricomycetidae</taxon>
        <taxon>Agaricales</taxon>
        <taxon>Tricholomatineae</taxon>
        <taxon>Lyophyllaceae</taxon>
        <taxon>Lyophyllum</taxon>
    </lineage>
</organism>
<keyword evidence="1" id="KW-1133">Transmembrane helix</keyword>